<dbReference type="OrthoDB" id="10029266at2759"/>
<evidence type="ECO:0000256" key="2">
    <source>
        <dbReference type="ARBA" id="ARBA00005241"/>
    </source>
</evidence>
<dbReference type="InterPro" id="IPR020846">
    <property type="entry name" value="MFS_dom"/>
</dbReference>
<organism evidence="8 9">
    <name type="scientific">Nasonia vitripennis</name>
    <name type="common">Parasitic wasp</name>
    <dbReference type="NCBI Taxonomy" id="7425"/>
    <lineage>
        <taxon>Eukaryota</taxon>
        <taxon>Metazoa</taxon>
        <taxon>Ecdysozoa</taxon>
        <taxon>Arthropoda</taxon>
        <taxon>Hexapoda</taxon>
        <taxon>Insecta</taxon>
        <taxon>Pterygota</taxon>
        <taxon>Neoptera</taxon>
        <taxon>Endopterygota</taxon>
        <taxon>Hymenoptera</taxon>
        <taxon>Apocrita</taxon>
        <taxon>Proctotrupomorpha</taxon>
        <taxon>Chalcidoidea</taxon>
        <taxon>Pteromalidae</taxon>
        <taxon>Pteromalinae</taxon>
        <taxon>Nasonia</taxon>
    </lineage>
</organism>
<feature type="transmembrane region" description="Helical" evidence="6">
    <location>
        <begin position="456"/>
        <end position="478"/>
    </location>
</feature>
<evidence type="ECO:0000256" key="1">
    <source>
        <dbReference type="ARBA" id="ARBA00004141"/>
    </source>
</evidence>
<feature type="transmembrane region" description="Helical" evidence="6">
    <location>
        <begin position="12"/>
        <end position="31"/>
    </location>
</feature>
<dbReference type="EnsemblMetazoa" id="XM_016988433">
    <property type="protein sequence ID" value="XP_016843922"/>
    <property type="gene ID" value="LOC100123286"/>
</dbReference>
<feature type="transmembrane region" description="Helical" evidence="6">
    <location>
        <begin position="277"/>
        <end position="300"/>
    </location>
</feature>
<feature type="transmembrane region" description="Helical" evidence="6">
    <location>
        <begin position="394"/>
        <end position="412"/>
    </location>
</feature>
<feature type="transmembrane region" description="Helical" evidence="6">
    <location>
        <begin position="43"/>
        <end position="63"/>
    </location>
</feature>
<name>A0A7M7J742_NASVI</name>
<dbReference type="AlphaFoldDB" id="A0A7M7J742"/>
<dbReference type="OMA" id="ISWIPNP"/>
<feature type="transmembrane region" description="Helical" evidence="6">
    <location>
        <begin position="490"/>
        <end position="509"/>
    </location>
</feature>
<dbReference type="Proteomes" id="UP000002358">
    <property type="component" value="Chromosome 4"/>
</dbReference>
<proteinExistence type="inferred from homology"/>
<dbReference type="CDD" id="cd17335">
    <property type="entry name" value="MFS_MFSD6"/>
    <property type="match status" value="1"/>
</dbReference>
<keyword evidence="5 6" id="KW-0472">Membrane</keyword>
<dbReference type="Gene3D" id="1.20.1250.20">
    <property type="entry name" value="MFS general substrate transporter like domains"/>
    <property type="match status" value="3"/>
</dbReference>
<dbReference type="InterPro" id="IPR024989">
    <property type="entry name" value="MFS_assoc_dom"/>
</dbReference>
<dbReference type="EnsemblMetazoa" id="XM_016988432">
    <property type="protein sequence ID" value="XP_016843921"/>
    <property type="gene ID" value="LOC100123286"/>
</dbReference>
<keyword evidence="3 6" id="KW-0812">Transmembrane</keyword>
<comment type="subcellular location">
    <subcellularLocation>
        <location evidence="1">Membrane</location>
        <topology evidence="1">Multi-pass membrane protein</topology>
    </subcellularLocation>
</comment>
<comment type="similarity">
    <text evidence="2">Belongs to the major facilitator superfamily. MFSD6 family.</text>
</comment>
<evidence type="ECO:0000256" key="3">
    <source>
        <dbReference type="ARBA" id="ARBA00022692"/>
    </source>
</evidence>
<dbReference type="InterPro" id="IPR036259">
    <property type="entry name" value="MFS_trans_sf"/>
</dbReference>
<gene>
    <name evidence="8" type="primary">100123286</name>
</gene>
<dbReference type="PANTHER" id="PTHR16172">
    <property type="entry name" value="MAJOR FACILITATOR SUPERFAMILY DOMAIN-CONTAINING PROTEIN 6-LIKE"/>
    <property type="match status" value="1"/>
</dbReference>
<reference evidence="8" key="1">
    <citation type="submission" date="2021-01" db="UniProtKB">
        <authorList>
            <consortium name="EnsemblMetazoa"/>
        </authorList>
    </citation>
    <scope>IDENTIFICATION</scope>
</reference>
<sequence>MGKVKINQQQLPIKAHFFFFMAAMGPILPYLPVYGKQLGVSPAVMGSITAVLPLLFLVAKPAFGFVVDHFRAWRRAIFVGLLATTSGCYVLMYFLPSLPAPVLPDKGEFFNVSCSAIERCSTMRINVTDSCEDDGRISDCVWICRDAGNFSAQAFFRTSREASFDKHSSCFVSESNSTYCLEDDVCQITCDDSKHESACIYWSLTFLGFVLLMALGNIGFNVSNCISDAICFDVLGEGGQMSYGRQRVWGSIGFGITAFIAGYAVDLWSGNDTIKSYTPSFLLISAFTLIDLVCCSKLELPALSGSESILKDVTKLIRVKPIAIFLGFATIAGILDSFIIYFLFWHMEDLAKDTGYMHEIKLIEGLTVFAETIGGEVIFFTFSGKILKKIGYGYSFVFCFACYALRLGLISLAPTPRWIVFVEFFMQGPTYALCYTTIVAYASVVAPPGTSATVQGIVAGMDDGLGFAIGSLVGGFLYDSYGGATTLKVYASLAILTAVAYLITHLTYLKHIMPETDTRKKVEWKSPEEAAEKCADANEQ</sequence>
<dbReference type="GO" id="GO:0022857">
    <property type="term" value="F:transmembrane transporter activity"/>
    <property type="evidence" value="ECO:0007669"/>
    <property type="project" value="InterPro"/>
</dbReference>
<evidence type="ECO:0000313" key="9">
    <source>
        <dbReference type="Proteomes" id="UP000002358"/>
    </source>
</evidence>
<feature type="domain" description="Major facilitator superfamily (MFS) profile" evidence="7">
    <location>
        <begin position="322"/>
        <end position="540"/>
    </location>
</feature>
<accession>A0A7M7J742</accession>
<feature type="transmembrane region" description="Helical" evidence="6">
    <location>
        <begin position="248"/>
        <end position="265"/>
    </location>
</feature>
<dbReference type="SUPFAM" id="SSF103473">
    <property type="entry name" value="MFS general substrate transporter"/>
    <property type="match status" value="1"/>
</dbReference>
<dbReference type="PROSITE" id="PS50850">
    <property type="entry name" value="MFS"/>
    <property type="match status" value="1"/>
</dbReference>
<dbReference type="InterPro" id="IPR051717">
    <property type="entry name" value="MFS_MFSD6"/>
</dbReference>
<feature type="transmembrane region" description="Helical" evidence="6">
    <location>
        <begin position="200"/>
        <end position="220"/>
    </location>
</feature>
<dbReference type="FunCoup" id="A0A7M7J742">
    <property type="interactions" value="39"/>
</dbReference>
<dbReference type="PANTHER" id="PTHR16172:SF37">
    <property type="entry name" value="RE36877P"/>
    <property type="match status" value="1"/>
</dbReference>
<dbReference type="GO" id="GO:0016020">
    <property type="term" value="C:membrane"/>
    <property type="evidence" value="ECO:0007669"/>
    <property type="project" value="UniProtKB-SubCell"/>
</dbReference>
<evidence type="ECO:0000256" key="4">
    <source>
        <dbReference type="ARBA" id="ARBA00022989"/>
    </source>
</evidence>
<evidence type="ECO:0000256" key="6">
    <source>
        <dbReference type="SAM" id="Phobius"/>
    </source>
</evidence>
<dbReference type="Pfam" id="PF12832">
    <property type="entry name" value="MFS_1_like"/>
    <property type="match status" value="1"/>
</dbReference>
<evidence type="ECO:0000256" key="5">
    <source>
        <dbReference type="ARBA" id="ARBA00023136"/>
    </source>
</evidence>
<keyword evidence="9" id="KW-1185">Reference proteome</keyword>
<feature type="transmembrane region" description="Helical" evidence="6">
    <location>
        <begin position="321"/>
        <end position="345"/>
    </location>
</feature>
<protein>
    <recommendedName>
        <fullName evidence="7">Major facilitator superfamily (MFS) profile domain-containing protein</fullName>
    </recommendedName>
</protein>
<feature type="transmembrane region" description="Helical" evidence="6">
    <location>
        <begin position="418"/>
        <end position="444"/>
    </location>
</feature>
<evidence type="ECO:0000313" key="8">
    <source>
        <dbReference type="EnsemblMetazoa" id="XP_016843921"/>
    </source>
</evidence>
<dbReference type="KEGG" id="nvi:100123286"/>
<evidence type="ECO:0000259" key="7">
    <source>
        <dbReference type="PROSITE" id="PS50850"/>
    </source>
</evidence>
<dbReference type="InParanoid" id="A0A7M7J742"/>
<keyword evidence="4 6" id="KW-1133">Transmembrane helix</keyword>
<feature type="transmembrane region" description="Helical" evidence="6">
    <location>
        <begin position="75"/>
        <end position="95"/>
    </location>
</feature>